<sequence>MISMLWYANTLPFNSTSSDFYPQMLYSVAEAEPGVRGPTAKELAGLCLEVAVQNVDKHIEQFKIYWPGALFITRALTY</sequence>
<name>W1PQJ5_AMBTC</name>
<dbReference type="EMBL" id="KI392979">
    <property type="protein sequence ID" value="ERN10074.1"/>
    <property type="molecule type" value="Genomic_DNA"/>
</dbReference>
<accession>W1PQJ5</accession>
<dbReference type="AlphaFoldDB" id="W1PQJ5"/>
<keyword evidence="2" id="KW-1185">Reference proteome</keyword>
<dbReference type="Proteomes" id="UP000017836">
    <property type="component" value="Unassembled WGS sequence"/>
</dbReference>
<proteinExistence type="predicted"/>
<dbReference type="HOGENOM" id="CLU_194784_0_0_1"/>
<gene>
    <name evidence="1" type="ORF">AMTR_s00013p00256950</name>
</gene>
<protein>
    <submittedName>
        <fullName evidence="1">Uncharacterized protein</fullName>
    </submittedName>
</protein>
<evidence type="ECO:0000313" key="2">
    <source>
        <dbReference type="Proteomes" id="UP000017836"/>
    </source>
</evidence>
<reference evidence="2" key="1">
    <citation type="journal article" date="2013" name="Science">
        <title>The Amborella genome and the evolution of flowering plants.</title>
        <authorList>
            <consortium name="Amborella Genome Project"/>
        </authorList>
    </citation>
    <scope>NUCLEOTIDE SEQUENCE [LARGE SCALE GENOMIC DNA]</scope>
</reference>
<evidence type="ECO:0000313" key="1">
    <source>
        <dbReference type="EMBL" id="ERN10074.1"/>
    </source>
</evidence>
<dbReference type="Gramene" id="ERN10074">
    <property type="protein sequence ID" value="ERN10074"/>
    <property type="gene ID" value="AMTR_s00013p00256950"/>
</dbReference>
<organism evidence="1 2">
    <name type="scientific">Amborella trichopoda</name>
    <dbReference type="NCBI Taxonomy" id="13333"/>
    <lineage>
        <taxon>Eukaryota</taxon>
        <taxon>Viridiplantae</taxon>
        <taxon>Streptophyta</taxon>
        <taxon>Embryophyta</taxon>
        <taxon>Tracheophyta</taxon>
        <taxon>Spermatophyta</taxon>
        <taxon>Magnoliopsida</taxon>
        <taxon>Amborellales</taxon>
        <taxon>Amborellaceae</taxon>
        <taxon>Amborella</taxon>
    </lineage>
</organism>